<proteinExistence type="predicted"/>
<evidence type="ECO:0000256" key="1">
    <source>
        <dbReference type="SAM" id="Phobius"/>
    </source>
</evidence>
<protein>
    <submittedName>
        <fullName evidence="2">Uncharacterized protein</fullName>
    </submittedName>
</protein>
<reference evidence="3" key="1">
    <citation type="journal article" date="2019" name="Int. J. Syst. Evol. Microbiol.">
        <title>The Global Catalogue of Microorganisms (GCM) 10K type strain sequencing project: providing services to taxonomists for standard genome sequencing and annotation.</title>
        <authorList>
            <consortium name="The Broad Institute Genomics Platform"/>
            <consortium name="The Broad Institute Genome Sequencing Center for Infectious Disease"/>
            <person name="Wu L."/>
            <person name="Ma J."/>
        </authorList>
    </citation>
    <scope>NUCLEOTIDE SEQUENCE [LARGE SCALE GENOMIC DNA]</scope>
    <source>
        <strain evidence="3">CGMCC 1.15341</strain>
    </source>
</reference>
<keyword evidence="1" id="KW-0812">Transmembrane</keyword>
<name>A0ABQ1KBQ2_9GAMM</name>
<comment type="caution">
    <text evidence="2">The sequence shown here is derived from an EMBL/GenBank/DDBJ whole genome shotgun (WGS) entry which is preliminary data.</text>
</comment>
<organism evidence="2 3">
    <name type="scientific">Marinobacterium zhoushanense</name>
    <dbReference type="NCBI Taxonomy" id="1679163"/>
    <lineage>
        <taxon>Bacteria</taxon>
        <taxon>Pseudomonadati</taxon>
        <taxon>Pseudomonadota</taxon>
        <taxon>Gammaproteobacteria</taxon>
        <taxon>Oceanospirillales</taxon>
        <taxon>Oceanospirillaceae</taxon>
        <taxon>Marinobacterium</taxon>
    </lineage>
</organism>
<keyword evidence="1" id="KW-1133">Transmembrane helix</keyword>
<feature type="transmembrane region" description="Helical" evidence="1">
    <location>
        <begin position="44"/>
        <end position="65"/>
    </location>
</feature>
<evidence type="ECO:0000313" key="3">
    <source>
        <dbReference type="Proteomes" id="UP000629025"/>
    </source>
</evidence>
<feature type="transmembrane region" description="Helical" evidence="1">
    <location>
        <begin position="18"/>
        <end position="38"/>
    </location>
</feature>
<dbReference type="EMBL" id="BMIJ01000003">
    <property type="protein sequence ID" value="GGB90240.1"/>
    <property type="molecule type" value="Genomic_DNA"/>
</dbReference>
<dbReference type="Proteomes" id="UP000629025">
    <property type="component" value="Unassembled WGS sequence"/>
</dbReference>
<sequence>MIEGGRLDRHRTGRISNLLAIIASAFFAAVGLAGYGRTEDPRQLLLFLGLAVVAFGVVKLAFYGINRLLDSIDER</sequence>
<keyword evidence="3" id="KW-1185">Reference proteome</keyword>
<keyword evidence="1" id="KW-0472">Membrane</keyword>
<evidence type="ECO:0000313" key="2">
    <source>
        <dbReference type="EMBL" id="GGB90240.1"/>
    </source>
</evidence>
<accession>A0ABQ1KBQ2</accession>
<gene>
    <name evidence="2" type="ORF">GCM10011352_15340</name>
</gene>